<evidence type="ECO:0000256" key="1">
    <source>
        <dbReference type="ARBA" id="ARBA00010923"/>
    </source>
</evidence>
<dbReference type="Gene3D" id="3.90.220.20">
    <property type="entry name" value="DNA methylase specificity domains"/>
    <property type="match status" value="1"/>
</dbReference>
<reference evidence="5" key="1">
    <citation type="submission" date="2015-10" db="EMBL/GenBank/DDBJ databases">
        <authorList>
            <person name="Gilbert D.G."/>
        </authorList>
    </citation>
    <scope>NUCLEOTIDE SEQUENCE</scope>
    <source>
        <strain evidence="5">Lp167-67</strain>
    </source>
</reference>
<dbReference type="PANTHER" id="PTHR30408">
    <property type="entry name" value="TYPE-1 RESTRICTION ENZYME ECOKI SPECIFICITY PROTEIN"/>
    <property type="match status" value="1"/>
</dbReference>
<dbReference type="GO" id="GO:0003677">
    <property type="term" value="F:DNA binding"/>
    <property type="evidence" value="ECO:0007669"/>
    <property type="project" value="UniProtKB-KW"/>
</dbReference>
<organism evidence="5">
    <name type="scientific">Limosilactobacillus reuteri</name>
    <name type="common">Lactobacillus reuteri</name>
    <dbReference type="NCBI Taxonomy" id="1598"/>
    <lineage>
        <taxon>Bacteria</taxon>
        <taxon>Bacillati</taxon>
        <taxon>Bacillota</taxon>
        <taxon>Bacilli</taxon>
        <taxon>Lactobacillales</taxon>
        <taxon>Lactobacillaceae</taxon>
        <taxon>Limosilactobacillus</taxon>
    </lineage>
</organism>
<dbReference type="Pfam" id="PF01420">
    <property type="entry name" value="Methylase_S"/>
    <property type="match status" value="1"/>
</dbReference>
<dbReference type="InterPro" id="IPR052021">
    <property type="entry name" value="Type-I_RS_S_subunit"/>
</dbReference>
<proteinExistence type="inferred from homology"/>
<evidence type="ECO:0000259" key="4">
    <source>
        <dbReference type="Pfam" id="PF01420"/>
    </source>
</evidence>
<dbReference type="InterPro" id="IPR044946">
    <property type="entry name" value="Restrct_endonuc_typeI_TRD_sf"/>
</dbReference>
<sequence>MDYRGKTPKKLGMDWTENSRDILAISAKNIKNGRLINKDKAHYGDENLYKKWMKDGDIKVGDILMTSEAPLGESYLITKPLKAILSQRTFLIRLNKELADPWFFYSLIQSPMFKMKLLAKATGTTVIGIKQKELRKIIVDLPSLNIQKKIGYYFKVIDQKIRLNNQINDNLVELINLIYLKFCADFPAKEKVSLDDVFNTSTKTFNVNENKNGRLQEIT</sequence>
<comment type="similarity">
    <text evidence="1">Belongs to the type-I restriction system S methylase family.</text>
</comment>
<dbReference type="AlphaFoldDB" id="A0A0U5K0N2"/>
<dbReference type="EMBL" id="LN887794">
    <property type="protein sequence ID" value="CUR43721.1"/>
    <property type="molecule type" value="Genomic_DNA"/>
</dbReference>
<dbReference type="SUPFAM" id="SSF116734">
    <property type="entry name" value="DNA methylase specificity domain"/>
    <property type="match status" value="1"/>
</dbReference>
<dbReference type="GO" id="GO:0009035">
    <property type="term" value="F:type I site-specific deoxyribonuclease activity"/>
    <property type="evidence" value="ECO:0007669"/>
    <property type="project" value="UniProtKB-EC"/>
</dbReference>
<evidence type="ECO:0000256" key="2">
    <source>
        <dbReference type="ARBA" id="ARBA00022747"/>
    </source>
</evidence>
<dbReference type="InterPro" id="IPR000055">
    <property type="entry name" value="Restrct_endonuc_typeI_TRD"/>
</dbReference>
<feature type="domain" description="Type I restriction modification DNA specificity" evidence="4">
    <location>
        <begin position="16"/>
        <end position="171"/>
    </location>
</feature>
<dbReference type="EC" id="3.1.21.3" evidence="5"/>
<evidence type="ECO:0000256" key="3">
    <source>
        <dbReference type="ARBA" id="ARBA00023125"/>
    </source>
</evidence>
<keyword evidence="2" id="KW-0680">Restriction system</keyword>
<evidence type="ECO:0000313" key="5">
    <source>
        <dbReference type="EMBL" id="CUR43721.1"/>
    </source>
</evidence>
<keyword evidence="3" id="KW-0238">DNA-binding</keyword>
<protein>
    <submittedName>
        <fullName evidence="5">Type I restriction-modification system, specificity subunit S</fullName>
        <ecNumber evidence="5">3.1.21.3</ecNumber>
    </submittedName>
</protein>
<dbReference type="PANTHER" id="PTHR30408:SF13">
    <property type="entry name" value="TYPE I RESTRICTION ENZYME HINDI SPECIFICITY SUBUNIT"/>
    <property type="match status" value="1"/>
</dbReference>
<gene>
    <name evidence="5" type="ORF">LRLP16767_LRLP167_01520</name>
</gene>
<dbReference type="GO" id="GO:0009307">
    <property type="term" value="P:DNA restriction-modification system"/>
    <property type="evidence" value="ECO:0007669"/>
    <property type="project" value="UniProtKB-KW"/>
</dbReference>
<keyword evidence="5" id="KW-0378">Hydrolase</keyword>
<name>A0A0U5K0N2_LIMRT</name>
<accession>A0A0U5K0N2</accession>